<feature type="domain" description="Rhodanese" evidence="4">
    <location>
        <begin position="20"/>
        <end position="108"/>
    </location>
</feature>
<keyword evidence="6" id="KW-1185">Reference proteome</keyword>
<protein>
    <submittedName>
        <fullName evidence="5">Thiosulfate/3-mercaptopyruvate sulfurtransferase</fullName>
    </submittedName>
</protein>
<dbReference type="Proteomes" id="UP001497493">
    <property type="component" value="Chromosome"/>
</dbReference>
<dbReference type="RefSeq" id="WP_348757145.1">
    <property type="nucleotide sequence ID" value="NZ_OZ026884.1"/>
</dbReference>
<dbReference type="PROSITE" id="PS50297">
    <property type="entry name" value="ANK_REP_REGION"/>
    <property type="match status" value="2"/>
</dbReference>
<feature type="repeat" description="ANK" evidence="3">
    <location>
        <begin position="163"/>
        <end position="195"/>
    </location>
</feature>
<dbReference type="InterPro" id="IPR002110">
    <property type="entry name" value="Ankyrin_rpt"/>
</dbReference>
<dbReference type="InterPro" id="IPR036873">
    <property type="entry name" value="Rhodanese-like_dom_sf"/>
</dbReference>
<dbReference type="SUPFAM" id="SSF48403">
    <property type="entry name" value="Ankyrin repeat"/>
    <property type="match status" value="1"/>
</dbReference>
<dbReference type="SMART" id="SM00248">
    <property type="entry name" value="ANK"/>
    <property type="match status" value="3"/>
</dbReference>
<accession>A0ABM9NIV3</accession>
<proteinExistence type="predicted"/>
<dbReference type="Gene3D" id="1.25.40.20">
    <property type="entry name" value="Ankyrin repeat-containing domain"/>
    <property type="match status" value="1"/>
</dbReference>
<dbReference type="InterPro" id="IPR023695">
    <property type="entry name" value="Thiosulf_sulfurTrfase"/>
</dbReference>
<feature type="repeat" description="ANK" evidence="3">
    <location>
        <begin position="130"/>
        <end position="162"/>
    </location>
</feature>
<keyword evidence="1" id="KW-0677">Repeat</keyword>
<name>A0ABM9NIV3_9GAMM</name>
<dbReference type="Pfam" id="PF12796">
    <property type="entry name" value="Ank_2"/>
    <property type="match status" value="1"/>
</dbReference>
<dbReference type="PROSITE" id="PS50088">
    <property type="entry name" value="ANK_REPEAT"/>
    <property type="match status" value="3"/>
</dbReference>
<reference evidence="5 6" key="1">
    <citation type="submission" date="2024-04" db="EMBL/GenBank/DDBJ databases">
        <authorList>
            <person name="Cremers G."/>
        </authorList>
    </citation>
    <scope>NUCLEOTIDE SEQUENCE [LARGE SCALE GENOMIC DNA]</scope>
    <source>
        <strain evidence="5">MeCH1-AG</strain>
    </source>
</reference>
<keyword evidence="2 3" id="KW-0040">ANK repeat</keyword>
<feature type="repeat" description="ANK" evidence="3">
    <location>
        <begin position="196"/>
        <end position="228"/>
    </location>
</feature>
<dbReference type="SUPFAM" id="SSF52821">
    <property type="entry name" value="Rhodanese/Cell cycle control phosphatase"/>
    <property type="match status" value="1"/>
</dbReference>
<organism evidence="5 6">
    <name type="scientific">Candidatus Methylocalor cossyra</name>
    <dbReference type="NCBI Taxonomy" id="3108543"/>
    <lineage>
        <taxon>Bacteria</taxon>
        <taxon>Pseudomonadati</taxon>
        <taxon>Pseudomonadota</taxon>
        <taxon>Gammaproteobacteria</taxon>
        <taxon>Methylococcales</taxon>
        <taxon>Methylococcaceae</taxon>
        <taxon>Candidatus Methylocalor</taxon>
    </lineage>
</organism>
<evidence type="ECO:0000256" key="3">
    <source>
        <dbReference type="PROSITE-ProRule" id="PRU00023"/>
    </source>
</evidence>
<evidence type="ECO:0000256" key="1">
    <source>
        <dbReference type="ARBA" id="ARBA00022737"/>
    </source>
</evidence>
<dbReference type="CDD" id="cd01444">
    <property type="entry name" value="GlpE_ST"/>
    <property type="match status" value="1"/>
</dbReference>
<evidence type="ECO:0000313" key="6">
    <source>
        <dbReference type="Proteomes" id="UP001497493"/>
    </source>
</evidence>
<dbReference type="EMBL" id="OZ026884">
    <property type="protein sequence ID" value="CAL1240551.1"/>
    <property type="molecule type" value="Genomic_DNA"/>
</dbReference>
<dbReference type="Gene3D" id="3.40.250.10">
    <property type="entry name" value="Rhodanese-like domain"/>
    <property type="match status" value="1"/>
</dbReference>
<dbReference type="PROSITE" id="PS50206">
    <property type="entry name" value="RHODANESE_3"/>
    <property type="match status" value="1"/>
</dbReference>
<evidence type="ECO:0000256" key="2">
    <source>
        <dbReference type="ARBA" id="ARBA00023043"/>
    </source>
</evidence>
<dbReference type="Pfam" id="PF00581">
    <property type="entry name" value="Rhodanese"/>
    <property type="match status" value="1"/>
</dbReference>
<evidence type="ECO:0000313" key="5">
    <source>
        <dbReference type="EMBL" id="CAL1240551.1"/>
    </source>
</evidence>
<dbReference type="SMART" id="SM00450">
    <property type="entry name" value="RHOD"/>
    <property type="match status" value="1"/>
</dbReference>
<sequence>MTRSTAWRRVDAAATQALLRQGDVLIFDVRDPASFAAGRIGAARHLSEADLERVLFGTRKTQPLLIYCYHGNASQTYAQIFVDFGFTAVYDLIGGYEAWQAFATASTAPLREWLVEQGFPPDDPNAVGQHGMTPLMHACRQGDEARVAALLEAGARVAPLNSDGNNALWLACYGGNLAVIDRLLEAGIAVDHQNDNGATCLMYAASAGKTAVVERLLRAGADPRLKTLDDFTALDLAANLECLQLLRAAMRQGSPP</sequence>
<evidence type="ECO:0000259" key="4">
    <source>
        <dbReference type="PROSITE" id="PS50206"/>
    </source>
</evidence>
<dbReference type="PANTHER" id="PTHR24173">
    <property type="entry name" value="ANKYRIN REPEAT CONTAINING"/>
    <property type="match status" value="1"/>
</dbReference>
<dbReference type="Pfam" id="PF00023">
    <property type="entry name" value="Ank"/>
    <property type="match status" value="1"/>
</dbReference>
<dbReference type="InterPro" id="IPR001763">
    <property type="entry name" value="Rhodanese-like_dom"/>
</dbReference>
<gene>
    <name evidence="5" type="ORF">MECH1_V1_1775</name>
</gene>
<dbReference type="PANTHER" id="PTHR24173:SF74">
    <property type="entry name" value="ANKYRIN REPEAT DOMAIN-CONTAINING PROTEIN 16"/>
    <property type="match status" value="1"/>
</dbReference>
<dbReference type="InterPro" id="IPR036770">
    <property type="entry name" value="Ankyrin_rpt-contain_sf"/>
</dbReference>